<keyword evidence="2" id="KW-0812">Transmembrane</keyword>
<evidence type="ECO:0000256" key="1">
    <source>
        <dbReference type="SAM" id="MobiDB-lite"/>
    </source>
</evidence>
<dbReference type="AlphaFoldDB" id="U4L294"/>
<name>U4L294_PYROM</name>
<accession>U4L294</accession>
<feature type="transmembrane region" description="Helical" evidence="2">
    <location>
        <begin position="141"/>
        <end position="160"/>
    </location>
</feature>
<feature type="compositionally biased region" description="Low complexity" evidence="1">
    <location>
        <begin position="99"/>
        <end position="130"/>
    </location>
</feature>
<dbReference type="EMBL" id="HF935287">
    <property type="protein sequence ID" value="CCX06393.1"/>
    <property type="molecule type" value="Genomic_DNA"/>
</dbReference>
<sequence>MSLQLPSPAEQCAASRAAIYCSNSVFPSDRVTCCQSARACFEVAAALDTSGVITCGDSKYCFSQWSVASGYCVQAPDGYVAGIFPGAPSTTAAPTNVPAQTQTANTGTSNSNSNSNANSAQSTQDASTSNGGSSSGDAVKIAVPIVVIVISLLLAGFFFYKWRQSKSKEPKGEVEKVAGAVGHGGHQRNASHVSEVYGHSYLNAVELPVLPVEMEGDYPATMPLKNNIETVVVPVTPTSAVSPVSTITPNTPNTERPDTSDDGRPELLGRTRSS</sequence>
<keyword evidence="2" id="KW-1133">Transmembrane helix</keyword>
<proteinExistence type="predicted"/>
<feature type="region of interest" description="Disordered" evidence="1">
    <location>
        <begin position="92"/>
        <end position="135"/>
    </location>
</feature>
<feature type="region of interest" description="Disordered" evidence="1">
    <location>
        <begin position="241"/>
        <end position="274"/>
    </location>
</feature>
<reference evidence="3 4" key="1">
    <citation type="journal article" date="2013" name="PLoS Genet.">
        <title>The genome and development-dependent transcriptomes of Pyronema confluens: a window into fungal evolution.</title>
        <authorList>
            <person name="Traeger S."/>
            <person name="Altegoer F."/>
            <person name="Freitag M."/>
            <person name="Gabaldon T."/>
            <person name="Kempken F."/>
            <person name="Kumar A."/>
            <person name="Marcet-Houben M."/>
            <person name="Poggeler S."/>
            <person name="Stajich J.E."/>
            <person name="Nowrousian M."/>
        </authorList>
    </citation>
    <scope>NUCLEOTIDE SEQUENCE [LARGE SCALE GENOMIC DNA]</scope>
    <source>
        <strain evidence="4">CBS 100304</strain>
        <tissue evidence="3">Vegetative mycelium</tissue>
    </source>
</reference>
<evidence type="ECO:0000256" key="2">
    <source>
        <dbReference type="SAM" id="Phobius"/>
    </source>
</evidence>
<feature type="compositionally biased region" description="Basic and acidic residues" evidence="1">
    <location>
        <begin position="255"/>
        <end position="274"/>
    </location>
</feature>
<evidence type="ECO:0000313" key="3">
    <source>
        <dbReference type="EMBL" id="CCX06393.1"/>
    </source>
</evidence>
<dbReference type="OrthoDB" id="5428968at2759"/>
<dbReference type="Proteomes" id="UP000018144">
    <property type="component" value="Unassembled WGS sequence"/>
</dbReference>
<keyword evidence="4" id="KW-1185">Reference proteome</keyword>
<keyword evidence="2" id="KW-0472">Membrane</keyword>
<evidence type="ECO:0000313" key="4">
    <source>
        <dbReference type="Proteomes" id="UP000018144"/>
    </source>
</evidence>
<organism evidence="3 4">
    <name type="scientific">Pyronema omphalodes (strain CBS 100304)</name>
    <name type="common">Pyronema confluens</name>
    <dbReference type="NCBI Taxonomy" id="1076935"/>
    <lineage>
        <taxon>Eukaryota</taxon>
        <taxon>Fungi</taxon>
        <taxon>Dikarya</taxon>
        <taxon>Ascomycota</taxon>
        <taxon>Pezizomycotina</taxon>
        <taxon>Pezizomycetes</taxon>
        <taxon>Pezizales</taxon>
        <taxon>Pyronemataceae</taxon>
        <taxon>Pyronema</taxon>
    </lineage>
</organism>
<protein>
    <submittedName>
        <fullName evidence="3">Uncharacterized protein</fullName>
    </submittedName>
</protein>
<gene>
    <name evidence="3" type="ORF">PCON_05980</name>
</gene>